<protein>
    <recommendedName>
        <fullName evidence="3">DUF1492 domain-containing protein</fullName>
    </recommendedName>
</protein>
<dbReference type="Proteomes" id="UP000286341">
    <property type="component" value="Unassembled WGS sequence"/>
</dbReference>
<dbReference type="InterPro" id="IPR013324">
    <property type="entry name" value="RNA_pol_sigma_r3/r4-like"/>
</dbReference>
<gene>
    <name evidence="1" type="ORF">DW948_09005</name>
</gene>
<name>A0A413QWI2_9FIRM</name>
<dbReference type="AlphaFoldDB" id="A0A413QWI2"/>
<proteinExistence type="predicted"/>
<evidence type="ECO:0000313" key="1">
    <source>
        <dbReference type="EMBL" id="RHA13053.1"/>
    </source>
</evidence>
<sequence>MNNKKLTARQYLTQLQELDTNINQDLERLDDMKTNACSTGGIDYSAERVQTSPSGDSLCKAVTNYVDFNEQINREIDKFSDAKEQIIRQIRGLHNARYSQVLFKVYVQFKSLKVASGEMGMSYQYVRNLHKKALTRFEETYDNLHYLT</sequence>
<dbReference type="RefSeq" id="WP_118342667.1">
    <property type="nucleotide sequence ID" value="NZ_QSEY01000022.1"/>
</dbReference>
<accession>A0A413QWI2</accession>
<evidence type="ECO:0000313" key="2">
    <source>
        <dbReference type="Proteomes" id="UP000286341"/>
    </source>
</evidence>
<dbReference type="EMBL" id="QSFB01000011">
    <property type="protein sequence ID" value="RHA13053.1"/>
    <property type="molecule type" value="Genomic_DNA"/>
</dbReference>
<dbReference type="SUPFAM" id="SSF88659">
    <property type="entry name" value="Sigma3 and sigma4 domains of RNA polymerase sigma factors"/>
    <property type="match status" value="1"/>
</dbReference>
<reference evidence="1 2" key="1">
    <citation type="submission" date="2018-08" db="EMBL/GenBank/DDBJ databases">
        <title>A genome reference for cultivated species of the human gut microbiota.</title>
        <authorList>
            <person name="Zou Y."/>
            <person name="Xue W."/>
            <person name="Luo G."/>
        </authorList>
    </citation>
    <scope>NUCLEOTIDE SEQUENCE [LARGE SCALE GENOMIC DNA]</scope>
    <source>
        <strain evidence="1 2">AM44-1AT</strain>
    </source>
</reference>
<evidence type="ECO:0008006" key="3">
    <source>
        <dbReference type="Google" id="ProtNLM"/>
    </source>
</evidence>
<comment type="caution">
    <text evidence="1">The sequence shown here is derived from an EMBL/GenBank/DDBJ whole genome shotgun (WGS) entry which is preliminary data.</text>
</comment>
<organism evidence="1 2">
    <name type="scientific">Agathobacter rectalis</name>
    <dbReference type="NCBI Taxonomy" id="39491"/>
    <lineage>
        <taxon>Bacteria</taxon>
        <taxon>Bacillati</taxon>
        <taxon>Bacillota</taxon>
        <taxon>Clostridia</taxon>
        <taxon>Lachnospirales</taxon>
        <taxon>Lachnospiraceae</taxon>
        <taxon>Agathobacter</taxon>
    </lineage>
</organism>